<evidence type="ECO:0000256" key="5">
    <source>
        <dbReference type="ARBA" id="ARBA00022982"/>
    </source>
</evidence>
<dbReference type="Pfam" id="PF00301">
    <property type="entry name" value="Rubredoxin"/>
    <property type="match status" value="1"/>
</dbReference>
<gene>
    <name evidence="9" type="ORF">K7B09_00550</name>
</gene>
<dbReference type="PRINTS" id="PR00163">
    <property type="entry name" value="RUBREDOXIN"/>
</dbReference>
<accession>A0ABS7TAI9</accession>
<sequence length="63" mass="6853">MSAPVSDAPFRSYMCVVCGHVYDEAQGAPEDGIAPGTRWEDIPDTWTCPDCGVGKDDYELIVD</sequence>
<evidence type="ECO:0000256" key="2">
    <source>
        <dbReference type="ARBA" id="ARBA00005337"/>
    </source>
</evidence>
<evidence type="ECO:0000259" key="8">
    <source>
        <dbReference type="PROSITE" id="PS50903"/>
    </source>
</evidence>
<organism evidence="9 10">
    <name type="scientific">Thermomonas beijingensis</name>
    <dbReference type="NCBI Taxonomy" id="2872701"/>
    <lineage>
        <taxon>Bacteria</taxon>
        <taxon>Pseudomonadati</taxon>
        <taxon>Pseudomonadota</taxon>
        <taxon>Gammaproteobacteria</taxon>
        <taxon>Lysobacterales</taxon>
        <taxon>Lysobacteraceae</taxon>
        <taxon>Thermomonas</taxon>
    </lineage>
</organism>
<evidence type="ECO:0000313" key="10">
    <source>
        <dbReference type="Proteomes" id="UP001430290"/>
    </source>
</evidence>
<dbReference type="PROSITE" id="PS00202">
    <property type="entry name" value="RUBREDOXIN"/>
    <property type="match status" value="1"/>
</dbReference>
<evidence type="ECO:0000256" key="4">
    <source>
        <dbReference type="ARBA" id="ARBA00022723"/>
    </source>
</evidence>
<evidence type="ECO:0000313" key="9">
    <source>
        <dbReference type="EMBL" id="MBZ4184816.1"/>
    </source>
</evidence>
<dbReference type="InterPro" id="IPR024935">
    <property type="entry name" value="Rubredoxin_dom"/>
</dbReference>
<comment type="caution">
    <text evidence="9">The sequence shown here is derived from an EMBL/GenBank/DDBJ whole genome shotgun (WGS) entry which is preliminary data.</text>
</comment>
<evidence type="ECO:0000256" key="1">
    <source>
        <dbReference type="ARBA" id="ARBA00001965"/>
    </source>
</evidence>
<dbReference type="RefSeq" id="WP_223625504.1">
    <property type="nucleotide sequence ID" value="NZ_JAIQDJ010000001.1"/>
</dbReference>
<keyword evidence="10" id="KW-1185">Reference proteome</keyword>
<keyword evidence="3" id="KW-0813">Transport</keyword>
<name>A0ABS7TAI9_9GAMM</name>
<dbReference type="Proteomes" id="UP001430290">
    <property type="component" value="Unassembled WGS sequence"/>
</dbReference>
<feature type="domain" description="Rubredoxin-like" evidence="8">
    <location>
        <begin position="10"/>
        <end position="61"/>
    </location>
</feature>
<dbReference type="Gene3D" id="2.20.28.10">
    <property type="match status" value="1"/>
</dbReference>
<reference evidence="9" key="1">
    <citation type="submission" date="2021-09" db="EMBL/GenBank/DDBJ databases">
        <authorList>
            <person name="Wu T."/>
            <person name="Guo S.Z."/>
        </authorList>
    </citation>
    <scope>NUCLEOTIDE SEQUENCE</scope>
    <source>
        <strain evidence="9">RSS-23</strain>
    </source>
</reference>
<evidence type="ECO:0000256" key="6">
    <source>
        <dbReference type="ARBA" id="ARBA00023004"/>
    </source>
</evidence>
<dbReference type="PROSITE" id="PS50903">
    <property type="entry name" value="RUBREDOXIN_LIKE"/>
    <property type="match status" value="1"/>
</dbReference>
<dbReference type="PANTHER" id="PTHR47627">
    <property type="entry name" value="RUBREDOXIN"/>
    <property type="match status" value="1"/>
</dbReference>
<proteinExistence type="inferred from homology"/>
<dbReference type="EMBL" id="JAIQDJ010000001">
    <property type="protein sequence ID" value="MBZ4184816.1"/>
    <property type="molecule type" value="Genomic_DNA"/>
</dbReference>
<keyword evidence="5 7" id="KW-0249">Electron transport</keyword>
<dbReference type="InterPro" id="IPR018527">
    <property type="entry name" value="Rubredoxin_Fe_BS"/>
</dbReference>
<dbReference type="InterPro" id="IPR024934">
    <property type="entry name" value="Rubredoxin-like_dom"/>
</dbReference>
<evidence type="ECO:0000256" key="3">
    <source>
        <dbReference type="ARBA" id="ARBA00022448"/>
    </source>
</evidence>
<dbReference type="SUPFAM" id="SSF57802">
    <property type="entry name" value="Rubredoxin-like"/>
    <property type="match status" value="1"/>
</dbReference>
<dbReference type="CDD" id="cd00730">
    <property type="entry name" value="rubredoxin"/>
    <property type="match status" value="1"/>
</dbReference>
<keyword evidence="6 7" id="KW-0408">Iron</keyword>
<comment type="similarity">
    <text evidence="2 7">Belongs to the rubredoxin family.</text>
</comment>
<comment type="cofactor">
    <cofactor evidence="1 7">
        <name>Fe(3+)</name>
        <dbReference type="ChEBI" id="CHEBI:29034"/>
    </cofactor>
</comment>
<dbReference type="PANTHER" id="PTHR47627:SF1">
    <property type="entry name" value="RUBREDOXIN-1-RELATED"/>
    <property type="match status" value="1"/>
</dbReference>
<dbReference type="InterPro" id="IPR050526">
    <property type="entry name" value="Rubredoxin_ET"/>
</dbReference>
<protein>
    <recommendedName>
        <fullName evidence="7">Rubredoxin</fullName>
    </recommendedName>
</protein>
<evidence type="ECO:0000256" key="7">
    <source>
        <dbReference type="RuleBase" id="RU003820"/>
    </source>
</evidence>
<keyword evidence="4 7" id="KW-0479">Metal-binding</keyword>